<feature type="compositionally biased region" description="Pro residues" evidence="1">
    <location>
        <begin position="73"/>
        <end position="88"/>
    </location>
</feature>
<dbReference type="EMBL" id="CM009751">
    <property type="protein sequence ID" value="PUZ66816.1"/>
    <property type="molecule type" value="Genomic_DNA"/>
</dbReference>
<name>A0A2T7EG62_9POAL</name>
<evidence type="ECO:0000313" key="3">
    <source>
        <dbReference type="Proteomes" id="UP000244336"/>
    </source>
</evidence>
<evidence type="ECO:0000313" key="2">
    <source>
        <dbReference type="EMBL" id="PUZ66816.1"/>
    </source>
</evidence>
<sequence>MSQPGPGRQNKVYIFVGLAEADENTSNFVGSNQADENSGALSSCLPTFCLSCLPAPAPPAPPPPRPCAATARAPPPPPPAGPLPPAPQPTAATPRPAIYRGAANSAYRNFVSTVQCHRCCESEKISGTRHCCVVPFHATAVSPAARRHFDRPFTFAAGPATHHRYPAGPRPPAPHCGMA</sequence>
<feature type="region of interest" description="Disordered" evidence="1">
    <location>
        <begin position="159"/>
        <end position="179"/>
    </location>
</feature>
<organism evidence="2 3">
    <name type="scientific">Panicum hallii var. hallii</name>
    <dbReference type="NCBI Taxonomy" id="1504633"/>
    <lineage>
        <taxon>Eukaryota</taxon>
        <taxon>Viridiplantae</taxon>
        <taxon>Streptophyta</taxon>
        <taxon>Embryophyta</taxon>
        <taxon>Tracheophyta</taxon>
        <taxon>Spermatophyta</taxon>
        <taxon>Magnoliopsida</taxon>
        <taxon>Liliopsida</taxon>
        <taxon>Poales</taxon>
        <taxon>Poaceae</taxon>
        <taxon>PACMAD clade</taxon>
        <taxon>Panicoideae</taxon>
        <taxon>Panicodae</taxon>
        <taxon>Paniceae</taxon>
        <taxon>Panicinae</taxon>
        <taxon>Panicum</taxon>
        <taxon>Panicum sect. Panicum</taxon>
    </lineage>
</organism>
<feature type="region of interest" description="Disordered" evidence="1">
    <location>
        <begin position="61"/>
        <end position="95"/>
    </location>
</feature>
<dbReference type="Gramene" id="PUZ66816">
    <property type="protein sequence ID" value="PUZ66816"/>
    <property type="gene ID" value="GQ55_3G367500"/>
</dbReference>
<protein>
    <submittedName>
        <fullName evidence="2">Uncharacterized protein</fullName>
    </submittedName>
</protein>
<evidence type="ECO:0000256" key="1">
    <source>
        <dbReference type="SAM" id="MobiDB-lite"/>
    </source>
</evidence>
<proteinExistence type="predicted"/>
<reference evidence="2 3" key="1">
    <citation type="submission" date="2018-04" db="EMBL/GenBank/DDBJ databases">
        <title>WGS assembly of Panicum hallii var. hallii HAL2.</title>
        <authorList>
            <person name="Lovell J."/>
            <person name="Jenkins J."/>
            <person name="Lowry D."/>
            <person name="Mamidi S."/>
            <person name="Sreedasyam A."/>
            <person name="Weng X."/>
            <person name="Barry K."/>
            <person name="Bonette J."/>
            <person name="Campitelli B."/>
            <person name="Daum C."/>
            <person name="Gordon S."/>
            <person name="Gould B."/>
            <person name="Lipzen A."/>
            <person name="MacQueen A."/>
            <person name="Palacio-Mejia J."/>
            <person name="Plott C."/>
            <person name="Shakirov E."/>
            <person name="Shu S."/>
            <person name="Yoshinaga Y."/>
            <person name="Zane M."/>
            <person name="Rokhsar D."/>
            <person name="Grimwood J."/>
            <person name="Schmutz J."/>
            <person name="Juenger T."/>
        </authorList>
    </citation>
    <scope>NUCLEOTIDE SEQUENCE [LARGE SCALE GENOMIC DNA]</scope>
    <source>
        <strain evidence="3">cv. HAL2</strain>
    </source>
</reference>
<keyword evidence="3" id="KW-1185">Reference proteome</keyword>
<dbReference type="Proteomes" id="UP000244336">
    <property type="component" value="Chromosome 3"/>
</dbReference>
<accession>A0A2T7EG62</accession>
<feature type="compositionally biased region" description="Pro residues" evidence="1">
    <location>
        <begin position="168"/>
        <end position="179"/>
    </location>
</feature>
<gene>
    <name evidence="2" type="ORF">GQ55_3G367500</name>
</gene>
<dbReference type="AlphaFoldDB" id="A0A2T7EG62"/>